<evidence type="ECO:0000256" key="2">
    <source>
        <dbReference type="ARBA" id="ARBA00022552"/>
    </source>
</evidence>
<name>A0A2W4WLA3_9CYAN</name>
<dbReference type="GO" id="GO:0005829">
    <property type="term" value="C:cytosol"/>
    <property type="evidence" value="ECO:0007669"/>
    <property type="project" value="TreeGrafter"/>
</dbReference>
<feature type="binding site" evidence="6">
    <location>
        <begin position="138"/>
        <end position="139"/>
    </location>
    <ligand>
        <name>S-adenosyl-L-methionine</name>
        <dbReference type="ChEBI" id="CHEBI:59789"/>
    </ligand>
</feature>
<keyword evidence="1 6" id="KW-0963">Cytoplasm</keyword>
<comment type="caution">
    <text evidence="7">The sequence shown here is derived from an EMBL/GenBank/DDBJ whole genome shotgun (WGS) entry which is preliminary data.</text>
</comment>
<sequence>MSNMNVLSTYGDRWQSSLHWQPSAPQQQAFQQLYEAILAANQQVNLTRITTPEGFWEKHLWDSLQGIEPWLSNSDATAKALKVVDIGTGGGFPGLPVALVFPHWAIALIDATRKKIALLETVCETLAIANVSFLPQRAEQVAHQPLHREAYDLALLRAVGPANTCAEYALPLLSLGGQAVLYRGQWTAAEEAGLLAILPRLGGQLVEVRSQTTPLTQGTRHNVILTKAERTPDKFPRLPGIPAKTPLV</sequence>
<evidence type="ECO:0000313" key="7">
    <source>
        <dbReference type="EMBL" id="PZO43967.1"/>
    </source>
</evidence>
<feature type="binding site" evidence="6">
    <location>
        <position position="157"/>
    </location>
    <ligand>
        <name>S-adenosyl-L-methionine</name>
        <dbReference type="ChEBI" id="CHEBI:59789"/>
    </ligand>
</feature>
<evidence type="ECO:0000256" key="1">
    <source>
        <dbReference type="ARBA" id="ARBA00022490"/>
    </source>
</evidence>
<dbReference type="PANTHER" id="PTHR31760">
    <property type="entry name" value="S-ADENOSYL-L-METHIONINE-DEPENDENT METHYLTRANSFERASES SUPERFAMILY PROTEIN"/>
    <property type="match status" value="1"/>
</dbReference>
<evidence type="ECO:0000256" key="6">
    <source>
        <dbReference type="HAMAP-Rule" id="MF_00074"/>
    </source>
</evidence>
<evidence type="ECO:0000256" key="3">
    <source>
        <dbReference type="ARBA" id="ARBA00022603"/>
    </source>
</evidence>
<proteinExistence type="inferred from homology"/>
<comment type="similarity">
    <text evidence="6">Belongs to the methyltransferase superfamily. RNA methyltransferase RsmG family.</text>
</comment>
<dbReference type="EC" id="2.1.1.-" evidence="6"/>
<dbReference type="CDD" id="cd02440">
    <property type="entry name" value="AdoMet_MTases"/>
    <property type="match status" value="1"/>
</dbReference>
<dbReference type="InterPro" id="IPR029063">
    <property type="entry name" value="SAM-dependent_MTases_sf"/>
</dbReference>
<reference evidence="7 8" key="2">
    <citation type="submission" date="2018-06" db="EMBL/GenBank/DDBJ databases">
        <title>Metagenomic assembly of (sub)arctic Cyanobacteria and their associated microbiome from non-axenic cultures.</title>
        <authorList>
            <person name="Baurain D."/>
        </authorList>
    </citation>
    <scope>NUCLEOTIDE SEQUENCE [LARGE SCALE GENOMIC DNA]</scope>
    <source>
        <strain evidence="7">ULC041bin1</strain>
    </source>
</reference>
<dbReference type="PANTHER" id="PTHR31760:SF0">
    <property type="entry name" value="S-ADENOSYL-L-METHIONINE-DEPENDENT METHYLTRANSFERASES SUPERFAMILY PROTEIN"/>
    <property type="match status" value="1"/>
</dbReference>
<organism evidence="7 8">
    <name type="scientific">Shackletoniella antarctica</name>
    <dbReference type="NCBI Taxonomy" id="268115"/>
    <lineage>
        <taxon>Bacteria</taxon>
        <taxon>Bacillati</taxon>
        <taxon>Cyanobacteriota</taxon>
        <taxon>Cyanophyceae</taxon>
        <taxon>Oculatellales</taxon>
        <taxon>Oculatellaceae</taxon>
        <taxon>Shackletoniella</taxon>
    </lineage>
</organism>
<accession>A0A2W4WLA3</accession>
<dbReference type="Pfam" id="PF02527">
    <property type="entry name" value="GidB"/>
    <property type="match status" value="1"/>
</dbReference>
<dbReference type="GO" id="GO:0070043">
    <property type="term" value="F:rRNA (guanine-N7-)-methyltransferase activity"/>
    <property type="evidence" value="ECO:0007669"/>
    <property type="project" value="UniProtKB-UniRule"/>
</dbReference>
<comment type="subcellular location">
    <subcellularLocation>
        <location evidence="6">Cytoplasm</location>
    </subcellularLocation>
</comment>
<dbReference type="Proteomes" id="UP000249081">
    <property type="component" value="Unassembled WGS sequence"/>
</dbReference>
<keyword evidence="2 6" id="KW-0698">rRNA processing</keyword>
<feature type="binding site" evidence="6">
    <location>
        <position position="92"/>
    </location>
    <ligand>
        <name>S-adenosyl-L-methionine</name>
        <dbReference type="ChEBI" id="CHEBI:59789"/>
    </ligand>
</feature>
<dbReference type="EMBL" id="QBMN01000022">
    <property type="protein sequence ID" value="PZO43967.1"/>
    <property type="molecule type" value="Genomic_DNA"/>
</dbReference>
<comment type="function">
    <text evidence="6">Specifically methylates the N7 position of a guanine in 16S rRNA.</text>
</comment>
<dbReference type="NCBIfam" id="TIGR00138">
    <property type="entry name" value="rsmG_gidB"/>
    <property type="match status" value="1"/>
</dbReference>
<feature type="binding site" evidence="6">
    <location>
        <position position="87"/>
    </location>
    <ligand>
        <name>S-adenosyl-L-methionine</name>
        <dbReference type="ChEBI" id="CHEBI:59789"/>
    </ligand>
</feature>
<evidence type="ECO:0000313" key="8">
    <source>
        <dbReference type="Proteomes" id="UP000249081"/>
    </source>
</evidence>
<feature type="binding site" evidence="6">
    <location>
        <begin position="110"/>
        <end position="112"/>
    </location>
    <ligand>
        <name>S-adenosyl-L-methionine</name>
        <dbReference type="ChEBI" id="CHEBI:59789"/>
    </ligand>
</feature>
<dbReference type="PIRSF" id="PIRSF003078">
    <property type="entry name" value="GidB"/>
    <property type="match status" value="1"/>
</dbReference>
<evidence type="ECO:0000256" key="4">
    <source>
        <dbReference type="ARBA" id="ARBA00022679"/>
    </source>
</evidence>
<keyword evidence="4 6" id="KW-0808">Transferase</keyword>
<dbReference type="SUPFAM" id="SSF53335">
    <property type="entry name" value="S-adenosyl-L-methionine-dependent methyltransferases"/>
    <property type="match status" value="1"/>
</dbReference>
<dbReference type="AlphaFoldDB" id="A0A2W4WLA3"/>
<protein>
    <recommendedName>
        <fullName evidence="6">Ribosomal RNA small subunit methyltransferase G</fullName>
        <ecNumber evidence="6">2.1.1.-</ecNumber>
    </recommendedName>
    <alternativeName>
        <fullName evidence="6">16S rRNA 7-methylguanosine methyltransferase</fullName>
        <shortName evidence="6">16S rRNA m7G methyltransferase</shortName>
    </alternativeName>
</protein>
<dbReference type="InterPro" id="IPR003682">
    <property type="entry name" value="rRNA_ssu_MeTfrase_G"/>
</dbReference>
<dbReference type="FunFam" id="3.40.50.150:FF:000041">
    <property type="entry name" value="Ribosomal RNA small subunit methyltransferase G"/>
    <property type="match status" value="1"/>
</dbReference>
<gene>
    <name evidence="6" type="primary">rsmG</name>
    <name evidence="7" type="ORF">DCF17_04985</name>
</gene>
<evidence type="ECO:0000256" key="5">
    <source>
        <dbReference type="ARBA" id="ARBA00022691"/>
    </source>
</evidence>
<dbReference type="HAMAP" id="MF_00074">
    <property type="entry name" value="16SrRNA_methyltr_G"/>
    <property type="match status" value="1"/>
</dbReference>
<keyword evidence="5 6" id="KW-0949">S-adenosyl-L-methionine</keyword>
<dbReference type="Gene3D" id="3.40.50.150">
    <property type="entry name" value="Vaccinia Virus protein VP39"/>
    <property type="match status" value="1"/>
</dbReference>
<keyword evidence="3 6" id="KW-0489">Methyltransferase</keyword>
<reference evidence="8" key="1">
    <citation type="submission" date="2018-04" db="EMBL/GenBank/DDBJ databases">
        <authorList>
            <person name="Cornet L."/>
        </authorList>
    </citation>
    <scope>NUCLEOTIDE SEQUENCE [LARGE SCALE GENOMIC DNA]</scope>
</reference>